<dbReference type="Proteomes" id="UP001139263">
    <property type="component" value="Unassembled WGS sequence"/>
</dbReference>
<sequence length="110" mass="12310">MILLWQMSRFEAAHYALSCLFEATNQLRIDHVSLATHLIDAAAGASHQPIPIPTYSSIAYLQNIALDDMTPHWYDHSGFYDRLHGGTCCNGRIKEGNCVTQSPSFIRKST</sequence>
<reference evidence="1" key="1">
    <citation type="submission" date="2022-03" db="EMBL/GenBank/DDBJ databases">
        <title>Draft Genome Sequence of Firmicute Strain S0AB, a Heterotrophic Iron/Sulfur-Oxidizing Extreme Acidophile.</title>
        <authorList>
            <person name="Vergara E."/>
            <person name="Pakostova E."/>
            <person name="Johnson D.B."/>
            <person name="Holmes D.S."/>
        </authorList>
    </citation>
    <scope>NUCLEOTIDE SEQUENCE</scope>
    <source>
        <strain evidence="1">S0AB</strain>
    </source>
</reference>
<dbReference type="AlphaFoldDB" id="A0A9X1V8T5"/>
<proteinExistence type="predicted"/>
<protein>
    <submittedName>
        <fullName evidence="1">Uncharacterized protein</fullName>
    </submittedName>
</protein>
<evidence type="ECO:0000313" key="2">
    <source>
        <dbReference type="Proteomes" id="UP001139263"/>
    </source>
</evidence>
<keyword evidence="2" id="KW-1185">Reference proteome</keyword>
<accession>A0A9X1V8T5</accession>
<name>A0A9X1V8T5_9BACL</name>
<organism evidence="1 2">
    <name type="scientific">Sulfoacidibacillus ferrooxidans</name>
    <dbReference type="NCBI Taxonomy" id="2005001"/>
    <lineage>
        <taxon>Bacteria</taxon>
        <taxon>Bacillati</taxon>
        <taxon>Bacillota</taxon>
        <taxon>Bacilli</taxon>
        <taxon>Bacillales</taxon>
        <taxon>Alicyclobacillaceae</taxon>
        <taxon>Sulfoacidibacillus</taxon>
    </lineage>
</organism>
<gene>
    <name evidence="1" type="ORF">MM817_00384</name>
</gene>
<evidence type="ECO:0000313" key="1">
    <source>
        <dbReference type="EMBL" id="MCI0182128.1"/>
    </source>
</evidence>
<comment type="caution">
    <text evidence="1">The sequence shown here is derived from an EMBL/GenBank/DDBJ whole genome shotgun (WGS) entry which is preliminary data.</text>
</comment>
<dbReference type="EMBL" id="JALBUF010000001">
    <property type="protein sequence ID" value="MCI0182128.1"/>
    <property type="molecule type" value="Genomic_DNA"/>
</dbReference>